<evidence type="ECO:0000256" key="1">
    <source>
        <dbReference type="SAM" id="Phobius"/>
    </source>
</evidence>
<dbReference type="AlphaFoldDB" id="D4RYQ1"/>
<feature type="transmembrane region" description="Helical" evidence="1">
    <location>
        <begin position="248"/>
        <end position="269"/>
    </location>
</feature>
<feature type="transmembrane region" description="Helical" evidence="1">
    <location>
        <begin position="57"/>
        <end position="77"/>
    </location>
</feature>
<dbReference type="STRING" id="45851.BHV86_00310"/>
<keyword evidence="3" id="KW-1185">Reference proteome</keyword>
<organism evidence="2 3">
    <name type="scientific">Eshraghiella crossota DSM 2876</name>
    <dbReference type="NCBI Taxonomy" id="511680"/>
    <lineage>
        <taxon>Bacteria</taxon>
        <taxon>Bacillati</taxon>
        <taxon>Bacillota</taxon>
        <taxon>Clostridia</taxon>
        <taxon>Lachnospirales</taxon>
        <taxon>Lachnospiraceae</taxon>
        <taxon>Eshraghiella</taxon>
    </lineage>
</organism>
<protein>
    <submittedName>
        <fullName evidence="2">Uncharacterized protein</fullName>
    </submittedName>
</protein>
<keyword evidence="1" id="KW-0472">Membrane</keyword>
<proteinExistence type="predicted"/>
<feature type="transmembrane region" description="Helical" evidence="1">
    <location>
        <begin position="199"/>
        <end position="217"/>
    </location>
</feature>
<accession>D4RYQ1</accession>
<keyword evidence="1" id="KW-1133">Transmembrane helix</keyword>
<comment type="caution">
    <text evidence="2">The sequence shown here is derived from an EMBL/GenBank/DDBJ whole genome shotgun (WGS) entry which is preliminary data.</text>
</comment>
<feature type="transmembrane region" description="Helical" evidence="1">
    <location>
        <begin position="164"/>
        <end position="187"/>
    </location>
</feature>
<evidence type="ECO:0000313" key="3">
    <source>
        <dbReference type="Proteomes" id="UP000006238"/>
    </source>
</evidence>
<feature type="transmembrane region" description="Helical" evidence="1">
    <location>
        <begin position="97"/>
        <end position="121"/>
    </location>
</feature>
<dbReference type="GeneID" id="98918834"/>
<keyword evidence="1" id="KW-0812">Transmembrane</keyword>
<dbReference type="HOGENOM" id="CLU_968674_0_0_9"/>
<evidence type="ECO:0000313" key="2">
    <source>
        <dbReference type="EMBL" id="EFF68875.1"/>
    </source>
</evidence>
<sequence>MIKTIKSEYHSFICRSRMIILLAFAILVWQVVGSSLCNHAKMMEAGLQLFEPYIATANSYLVLLIVPIFALILMSDFPNLEDGYMFTIYRMGKTKWLIGKVIFALLCSFTIMAIVFVLSTIPCAGKISSGTKWSPATTKLAYYYPELTYNTVFNLIQRDIYNHIYPGIAAIHSILLTTLLIFGYSLMLLIGKIFNKKNLFMGIDVVLMAAGGILATIKHKAAFFFPAGNASLAGRYTEIGRTSNMPFYLSYIYMSVWIVLMLIVAFVGIKRRNICTK</sequence>
<dbReference type="RefSeq" id="WP_005602182.1">
    <property type="nucleotide sequence ID" value="NZ_GG663522.1"/>
</dbReference>
<name>D4RYQ1_9FIRM</name>
<dbReference type="Proteomes" id="UP000006238">
    <property type="component" value="Unassembled WGS sequence"/>
</dbReference>
<reference evidence="2 3" key="1">
    <citation type="submission" date="2010-02" db="EMBL/GenBank/DDBJ databases">
        <authorList>
            <person name="Weinstock G."/>
            <person name="Sodergren E."/>
            <person name="Clifton S."/>
            <person name="Fulton L."/>
            <person name="Fulton B."/>
            <person name="Courtney L."/>
            <person name="Fronick C."/>
            <person name="Harrison M."/>
            <person name="Strong C."/>
            <person name="Farmer C."/>
            <person name="Delahaunty K."/>
            <person name="Markovic C."/>
            <person name="Hall O."/>
            <person name="Minx P."/>
            <person name="Tomlinson C."/>
            <person name="Mitreva M."/>
            <person name="Nelson J."/>
            <person name="Hou S."/>
            <person name="Wollam A."/>
            <person name="Pepin K.H."/>
            <person name="Johnson M."/>
            <person name="Bhonagiri V."/>
            <person name="Zhang X."/>
            <person name="Suruliraj S."/>
            <person name="Warren W."/>
            <person name="Chinwalla A."/>
            <person name="Mardis E.R."/>
            <person name="Wilson R.K."/>
        </authorList>
    </citation>
    <scope>NUCLEOTIDE SEQUENCE [LARGE SCALE GENOMIC DNA]</scope>
    <source>
        <strain evidence="2 3">DSM 2876</strain>
    </source>
</reference>
<gene>
    <name evidence="2" type="ORF">BUTYVIB_00959</name>
</gene>
<dbReference type="EMBL" id="ABWN01000023">
    <property type="protein sequence ID" value="EFF68875.1"/>
    <property type="molecule type" value="Genomic_DNA"/>
</dbReference>